<evidence type="ECO:0000256" key="1">
    <source>
        <dbReference type="HAMAP-Rule" id="MF_02096"/>
    </source>
</evidence>
<feature type="domain" description="Archaeal Nre C-terminal" evidence="3">
    <location>
        <begin position="297"/>
        <end position="407"/>
    </location>
</feature>
<keyword evidence="1" id="KW-0862">Zinc</keyword>
<dbReference type="Pfam" id="PF04894">
    <property type="entry name" value="Nre_N"/>
    <property type="match status" value="1"/>
</dbReference>
<gene>
    <name evidence="4" type="ORF">ENP55_04420</name>
</gene>
<accession>A0A7C2FY54</accession>
<keyword evidence="1" id="KW-0863">Zinc-finger</keyword>
<evidence type="ECO:0000313" key="4">
    <source>
        <dbReference type="EMBL" id="HEF87525.1"/>
    </source>
</evidence>
<dbReference type="InterPro" id="IPR006978">
    <property type="entry name" value="Nre_N"/>
</dbReference>
<reference evidence="4" key="1">
    <citation type="journal article" date="2020" name="mSystems">
        <title>Genome- and Community-Level Interaction Insights into Carbon Utilization and Element Cycling Functions of Hydrothermarchaeota in Hydrothermal Sediment.</title>
        <authorList>
            <person name="Zhou Z."/>
            <person name="Liu Y."/>
            <person name="Xu W."/>
            <person name="Pan J."/>
            <person name="Luo Z.H."/>
            <person name="Li M."/>
        </authorList>
    </citation>
    <scope>NUCLEOTIDE SEQUENCE [LARGE SCALE GENOMIC DNA]</scope>
    <source>
        <strain evidence="4">SpSt-23</strain>
    </source>
</reference>
<dbReference type="InterPro" id="IPR006979">
    <property type="entry name" value="Nre_C"/>
</dbReference>
<dbReference type="Pfam" id="PF04895">
    <property type="entry name" value="Nre_C"/>
    <property type="match status" value="1"/>
</dbReference>
<feature type="domain" description="Archaeal Nre N-terminal" evidence="2">
    <location>
        <begin position="16"/>
        <end position="284"/>
    </location>
</feature>
<organism evidence="4">
    <name type="scientific">Thermosphaera aggregans</name>
    <dbReference type="NCBI Taxonomy" id="54254"/>
    <lineage>
        <taxon>Archaea</taxon>
        <taxon>Thermoproteota</taxon>
        <taxon>Thermoprotei</taxon>
        <taxon>Desulfurococcales</taxon>
        <taxon>Desulfurococcaceae</taxon>
        <taxon>Thermosphaera</taxon>
    </lineage>
</organism>
<keyword evidence="1" id="KW-0234">DNA repair</keyword>
<proteinExistence type="inferred from homology"/>
<dbReference type="HAMAP" id="MF_02096">
    <property type="entry name" value="Nre"/>
    <property type="match status" value="1"/>
</dbReference>
<sequence length="411" mass="46731">MKIDPNLCILCRGRGFCGLSYCPVLSKAKAQLKLRKVEASRVIEGSSPPAVFVGRYGYPYVRVGASTPPLTGDTSLYDYPEKWLSLKIDDVLDFRWSLITGFTVNQVRMVDIPLVENMRLMVMSAKPVDVYIEVSKPPRPVITFDEHLPPMGPRSPLEKVKLMGNPSIPRAVDKVVSDRDLEAEKAVLKLYSDGIPVSHIQKIFSIGALGVKGQRRLVPTRWSITAVDYIISRNLLKNVKRYDVLTEIQVYEHRIYGNLFVAILYPEKWSYEWMEAWWPGSTWNPLSTSVVVEGDYEGYKGRDTYPGIGGCYYASMLATLEHLNKVRKQATAILLREIYPSFNIPIGVWFVRESVRTMFSKPPVLKTTSIEEVRSYLDTNTKLGAIKWFSSSKLIRRIITGKKITDFFRKG</sequence>
<comment type="function">
    <text evidence="1">Involved in DNA damage repair.</text>
</comment>
<keyword evidence="1" id="KW-0479">Metal-binding</keyword>
<protein>
    <recommendedName>
        <fullName evidence="1">DNA repair protein</fullName>
    </recommendedName>
</protein>
<evidence type="ECO:0000259" key="2">
    <source>
        <dbReference type="Pfam" id="PF04894"/>
    </source>
</evidence>
<dbReference type="PANTHER" id="PTHR38136">
    <property type="entry name" value="DNA REPAIR PROTEIN"/>
    <property type="match status" value="1"/>
</dbReference>
<comment type="caution">
    <text evidence="4">The sequence shown here is derived from an EMBL/GenBank/DDBJ whole genome shotgun (WGS) entry which is preliminary data.</text>
</comment>
<comment type="domain">
    <text evidence="1">Contains a predicted C4 metal binding domain at the N-terminus, which could be a zinc finger DNA binding domain.</text>
</comment>
<dbReference type="AlphaFoldDB" id="A0A7C2FY54"/>
<name>A0A7C2FY54_9CREN</name>
<feature type="zinc finger region" description="C4-type" evidence="1">
    <location>
        <begin position="8"/>
        <end position="22"/>
    </location>
</feature>
<dbReference type="PANTHER" id="PTHR38136:SF2">
    <property type="entry name" value="DNA REPAIR PROTEIN"/>
    <property type="match status" value="1"/>
</dbReference>
<keyword evidence="1" id="KW-0227">DNA damage</keyword>
<dbReference type="GO" id="GO:0006281">
    <property type="term" value="P:DNA repair"/>
    <property type="evidence" value="ECO:0007669"/>
    <property type="project" value="UniProtKB-UniRule"/>
</dbReference>
<dbReference type="InterPro" id="IPR033167">
    <property type="entry name" value="Nre"/>
</dbReference>
<evidence type="ECO:0000259" key="3">
    <source>
        <dbReference type="Pfam" id="PF04895"/>
    </source>
</evidence>
<dbReference type="GO" id="GO:0008270">
    <property type="term" value="F:zinc ion binding"/>
    <property type="evidence" value="ECO:0007669"/>
    <property type="project" value="UniProtKB-UniRule"/>
</dbReference>
<comment type="similarity">
    <text evidence="1">Belongs to the Nre family.</text>
</comment>
<dbReference type="EMBL" id="DSJT01000023">
    <property type="protein sequence ID" value="HEF87525.1"/>
    <property type="molecule type" value="Genomic_DNA"/>
</dbReference>